<dbReference type="OrthoDB" id="420201at2"/>
<dbReference type="SUPFAM" id="SSF48371">
    <property type="entry name" value="ARM repeat"/>
    <property type="match status" value="1"/>
</dbReference>
<dbReference type="Pfam" id="PF13646">
    <property type="entry name" value="HEAT_2"/>
    <property type="match status" value="1"/>
</dbReference>
<gene>
    <name evidence="2" type="primary">cvfC_1</name>
    <name evidence="2" type="ORF">NCTC4822_01729</name>
</gene>
<dbReference type="InterPro" id="IPR025989">
    <property type="entry name" value="Virulence_F_dom"/>
</dbReference>
<evidence type="ECO:0000259" key="1">
    <source>
        <dbReference type="SMART" id="SM00932"/>
    </source>
</evidence>
<dbReference type="Gene3D" id="1.25.10.10">
    <property type="entry name" value="Leucine-rich Repeat Variant"/>
    <property type="match status" value="1"/>
</dbReference>
<protein>
    <submittedName>
        <fullName evidence="2">Conserved virulence factor C</fullName>
    </submittedName>
</protein>
<evidence type="ECO:0000313" key="2">
    <source>
        <dbReference type="EMBL" id="SUJ06164.1"/>
    </source>
</evidence>
<dbReference type="InterPro" id="IPR036498">
    <property type="entry name" value="Nfu/NifU_N_sf"/>
</dbReference>
<dbReference type="RefSeq" id="WP_115361346.1">
    <property type="nucleotide sequence ID" value="NZ_CP038012.1"/>
</dbReference>
<dbReference type="SUPFAM" id="SSF110836">
    <property type="entry name" value="Hypothetical protein SAV1430"/>
    <property type="match status" value="1"/>
</dbReference>
<dbReference type="Pfam" id="PF13769">
    <property type="entry name" value="Virulence_fact"/>
    <property type="match status" value="1"/>
</dbReference>
<evidence type="ECO:0000313" key="3">
    <source>
        <dbReference type="Proteomes" id="UP000254519"/>
    </source>
</evidence>
<keyword evidence="3" id="KW-1185">Reference proteome</keyword>
<dbReference type="InterPro" id="IPR014824">
    <property type="entry name" value="Nfu/NifU_N"/>
</dbReference>
<dbReference type="SMART" id="SM00932">
    <property type="entry name" value="Nfu_N"/>
    <property type="match status" value="1"/>
</dbReference>
<feature type="domain" description="Scaffold protein Nfu/NifU N-terminal" evidence="1">
    <location>
        <begin position="4"/>
        <end position="95"/>
    </location>
</feature>
<name>A0A380BS71_SPOPA</name>
<dbReference type="Gene3D" id="3.30.1370.70">
    <property type="entry name" value="Scaffold protein Nfu/NifU, N-terminal domain"/>
    <property type="match status" value="1"/>
</dbReference>
<organism evidence="2 3">
    <name type="scientific">Sporosarcina pasteurii</name>
    <name type="common">Bacillus pasteurii</name>
    <dbReference type="NCBI Taxonomy" id="1474"/>
    <lineage>
        <taxon>Bacteria</taxon>
        <taxon>Bacillati</taxon>
        <taxon>Bacillota</taxon>
        <taxon>Bacilli</taxon>
        <taxon>Bacillales</taxon>
        <taxon>Caryophanaceae</taxon>
        <taxon>Sporosarcina</taxon>
    </lineage>
</organism>
<reference evidence="2 3" key="1">
    <citation type="submission" date="2018-06" db="EMBL/GenBank/DDBJ databases">
        <authorList>
            <consortium name="Pathogen Informatics"/>
            <person name="Doyle S."/>
        </authorList>
    </citation>
    <scope>NUCLEOTIDE SEQUENCE [LARGE SCALE GENOMIC DNA]</scope>
    <source>
        <strain evidence="3">ATCC 11859 / DSM 33 / NCIB 8841 / NCTC 4822</strain>
    </source>
</reference>
<sequence>MKIITIEPTPSPNSMKIVLNTELPAGTSYNYKKSDAETAPHPMSDLLQVNGVRGIYHVMNFMAVERAGNVPWEAILADIQKIINDDEKVEHATTEEPVDDKYGEVYVHVQTYKDIPLQVKVFDSASEARFGLSDRFVKAMEVVHSSEVENYILLRKWADYGIRYGEKEEIGEIVVQEIEAAYPEVRLQEIIEQSKEGIDEQIERGRKVSLDEFQVDEWEKRFQLLDQMPDPDMSDAPLLDVALDDEKMSIRRLATVYLGMIEDKAVVPYIEKALKDKSWAVRRTAGDCMSDLGFEEFEDAAIELLQDRNKLVRWRAAMFLFETGTEKALPALREAENDTEFEVKLQVRMAIARIAEGEEAQGSIWRQMTELRTGAKE</sequence>
<dbReference type="Proteomes" id="UP000254519">
    <property type="component" value="Unassembled WGS sequence"/>
</dbReference>
<dbReference type="SMART" id="SM00567">
    <property type="entry name" value="EZ_HEAT"/>
    <property type="match status" value="3"/>
</dbReference>
<proteinExistence type="predicted"/>
<dbReference type="AlphaFoldDB" id="A0A380BS71"/>
<accession>A0A380BS71</accession>
<dbReference type="InterPro" id="IPR004155">
    <property type="entry name" value="PBS_lyase_HEAT"/>
</dbReference>
<dbReference type="InterPro" id="IPR016024">
    <property type="entry name" value="ARM-type_fold"/>
</dbReference>
<dbReference type="Pfam" id="PF08712">
    <property type="entry name" value="Nfu_N"/>
    <property type="match status" value="1"/>
</dbReference>
<dbReference type="InterPro" id="IPR011989">
    <property type="entry name" value="ARM-like"/>
</dbReference>
<dbReference type="EMBL" id="UGYZ01000002">
    <property type="protein sequence ID" value="SUJ06164.1"/>
    <property type="molecule type" value="Genomic_DNA"/>
</dbReference>